<sequence length="286" mass="32669">MLKTRFMIYVITKSSPVKVLSLWQIICKRKPMKKILVLFGLLFLTLGNAQKLQNIMSGEVLRYRIHYGILNAGTASLTTLKTTYKGQPHYYVKGYGKTTGAVRAFFKVEDNYESFINYNTGLPSFYVRDVQEGNYTQHYETVFNHNNQTLLLTDKEKNTTQSLKSVSGIQDMLSAFYYLRSLDDSELKVGSVKKLNVWIDDEMFPFQLKVVGAENIKTKFGWIRSLKIVPQVISGRVFKDKEGVTLWVSNDRNHIPLAIKAELAVGSLKADIDSFSNVKYPLNFSN</sequence>
<keyword evidence="2" id="KW-1185">Reference proteome</keyword>
<name>A0A4P6ZI77_9FLAO</name>
<accession>A0A4P6ZI77</accession>
<reference evidence="1 2" key="1">
    <citation type="submission" date="2019-03" db="EMBL/GenBank/DDBJ databases">
        <authorList>
            <person name="Kim H."/>
            <person name="Yu S.-M."/>
        </authorList>
    </citation>
    <scope>NUCLEOTIDE SEQUENCE [LARGE SCALE GENOMIC DNA]</scope>
    <source>
        <strain evidence="1 2">NBC122</strain>
    </source>
</reference>
<gene>
    <name evidence="1" type="ORF">NBC122_02310</name>
</gene>
<dbReference type="InterPro" id="IPR021457">
    <property type="entry name" value="DUF3108"/>
</dbReference>
<evidence type="ECO:0008006" key="3">
    <source>
        <dbReference type="Google" id="ProtNLM"/>
    </source>
</evidence>
<proteinExistence type="predicted"/>
<dbReference type="KEGG" id="csal:NBC122_02310"/>
<dbReference type="AlphaFoldDB" id="A0A4P6ZI77"/>
<dbReference type="Pfam" id="PF11306">
    <property type="entry name" value="DUF3108"/>
    <property type="match status" value="1"/>
</dbReference>
<dbReference type="EMBL" id="CP037954">
    <property type="protein sequence ID" value="QBO59115.1"/>
    <property type="molecule type" value="Genomic_DNA"/>
</dbReference>
<dbReference type="Proteomes" id="UP000294419">
    <property type="component" value="Chromosome"/>
</dbReference>
<protein>
    <recommendedName>
        <fullName evidence="3">ATP-dependent exonuclease</fullName>
    </recommendedName>
</protein>
<organism evidence="1 2">
    <name type="scientific">Chryseobacterium salivictor</name>
    <dbReference type="NCBI Taxonomy" id="2547600"/>
    <lineage>
        <taxon>Bacteria</taxon>
        <taxon>Pseudomonadati</taxon>
        <taxon>Bacteroidota</taxon>
        <taxon>Flavobacteriia</taxon>
        <taxon>Flavobacteriales</taxon>
        <taxon>Weeksellaceae</taxon>
        <taxon>Chryseobacterium group</taxon>
        <taxon>Chryseobacterium</taxon>
    </lineage>
</organism>
<evidence type="ECO:0000313" key="1">
    <source>
        <dbReference type="EMBL" id="QBO59115.1"/>
    </source>
</evidence>
<evidence type="ECO:0000313" key="2">
    <source>
        <dbReference type="Proteomes" id="UP000294419"/>
    </source>
</evidence>